<dbReference type="AlphaFoldDB" id="A0A1Y2JKU5"/>
<dbReference type="RefSeq" id="WP_085402871.1">
    <property type="nucleotide sequence ID" value="NZ_NAFL01000269.1"/>
</dbReference>
<name>A0A1Y2JKU5_BRAJP</name>
<protein>
    <recommendedName>
        <fullName evidence="3">DUF5343 domain-containing protein</fullName>
    </recommendedName>
</protein>
<accession>A0A1Y2JKU5</accession>
<dbReference type="Pfam" id="PF17278">
    <property type="entry name" value="DUF5343"/>
    <property type="match status" value="1"/>
</dbReference>
<proteinExistence type="predicted"/>
<sequence length="213" mass="22291">MPTYPYTLVTGKLKGLLQKIRSTGIPPKLTAAHLKTLGFTSSNDAGMINVIKFIGLTDGSGIPTPLWSEYRGQDHRVVLGKAIRQGYADLFAIYPDANARSVADLTHVFSTSSTAGEAVVKQTVQTFKALVDEADLSNLGASGGTASVLTTGPLHAAPAAAPPIAAHNSPSAKHPAVHIDIQIHISPESSAEQIDKIFESMAKHLYGASNPAG</sequence>
<organism evidence="1 2">
    <name type="scientific">Bradyrhizobium japonicum</name>
    <dbReference type="NCBI Taxonomy" id="375"/>
    <lineage>
        <taxon>Bacteria</taxon>
        <taxon>Pseudomonadati</taxon>
        <taxon>Pseudomonadota</taxon>
        <taxon>Alphaproteobacteria</taxon>
        <taxon>Hyphomicrobiales</taxon>
        <taxon>Nitrobacteraceae</taxon>
        <taxon>Bradyrhizobium</taxon>
    </lineage>
</organism>
<evidence type="ECO:0008006" key="3">
    <source>
        <dbReference type="Google" id="ProtNLM"/>
    </source>
</evidence>
<dbReference type="InterPro" id="IPR035235">
    <property type="entry name" value="DUF5343"/>
</dbReference>
<gene>
    <name evidence="1" type="ORF">BSZ19_30055</name>
</gene>
<evidence type="ECO:0000313" key="2">
    <source>
        <dbReference type="Proteomes" id="UP000193335"/>
    </source>
</evidence>
<evidence type="ECO:0000313" key="1">
    <source>
        <dbReference type="EMBL" id="OSJ28651.1"/>
    </source>
</evidence>
<dbReference type="Proteomes" id="UP000193335">
    <property type="component" value="Unassembled WGS sequence"/>
</dbReference>
<comment type="caution">
    <text evidence="1">The sequence shown here is derived from an EMBL/GenBank/DDBJ whole genome shotgun (WGS) entry which is preliminary data.</text>
</comment>
<dbReference type="EMBL" id="NAFL01000269">
    <property type="protein sequence ID" value="OSJ28651.1"/>
    <property type="molecule type" value="Genomic_DNA"/>
</dbReference>
<reference evidence="1 2" key="1">
    <citation type="submission" date="2017-03" db="EMBL/GenBank/DDBJ databases">
        <title>Whole genome sequences of fourteen strains of Bradyrhizobium canariense and one strain of Bradyrhizobium japonicum isolated from Lupinus (Papilionoideae: Genisteae) species in Algeria.</title>
        <authorList>
            <person name="Crovadore J."/>
            <person name="Chekireb D."/>
            <person name="Brachmann A."/>
            <person name="Chablais R."/>
            <person name="Cochard B."/>
            <person name="Lefort F."/>
        </authorList>
    </citation>
    <scope>NUCLEOTIDE SEQUENCE [LARGE SCALE GENOMIC DNA]</scope>
    <source>
        <strain evidence="1 2">UBMA197</strain>
    </source>
</reference>